<dbReference type="GO" id="GO:0008270">
    <property type="term" value="F:zinc ion binding"/>
    <property type="evidence" value="ECO:0007669"/>
    <property type="project" value="UniProtKB-KW"/>
</dbReference>
<feature type="region of interest" description="Disordered" evidence="6">
    <location>
        <begin position="230"/>
        <end position="276"/>
    </location>
</feature>
<gene>
    <name evidence="8" type="ORF">JR316_008304</name>
</gene>
<proteinExistence type="predicted"/>
<dbReference type="PANTHER" id="PTHR25462:SF296">
    <property type="entry name" value="MEIOTIC P26, ISOFORM F"/>
    <property type="match status" value="1"/>
</dbReference>
<evidence type="ECO:0000256" key="3">
    <source>
        <dbReference type="ARBA" id="ARBA00022833"/>
    </source>
</evidence>
<dbReference type="OrthoDB" id="6270329at2759"/>
<comment type="caution">
    <text evidence="8">The sequence shown here is derived from an EMBL/GenBank/DDBJ whole genome shotgun (WGS) entry which is preliminary data.</text>
</comment>
<dbReference type="PROSITE" id="PS50089">
    <property type="entry name" value="ZF_RING_2"/>
    <property type="match status" value="1"/>
</dbReference>
<dbReference type="SMART" id="SM00184">
    <property type="entry name" value="RING"/>
    <property type="match status" value="1"/>
</dbReference>
<keyword evidence="5" id="KW-0175">Coiled coil</keyword>
<protein>
    <recommendedName>
        <fullName evidence="7">RING-type domain-containing protein</fullName>
    </recommendedName>
</protein>
<dbReference type="GO" id="GO:0061630">
    <property type="term" value="F:ubiquitin protein ligase activity"/>
    <property type="evidence" value="ECO:0007669"/>
    <property type="project" value="TreeGrafter"/>
</dbReference>
<evidence type="ECO:0000256" key="6">
    <source>
        <dbReference type="SAM" id="MobiDB-lite"/>
    </source>
</evidence>
<evidence type="ECO:0000313" key="8">
    <source>
        <dbReference type="EMBL" id="KAG5166222.1"/>
    </source>
</evidence>
<evidence type="ECO:0000256" key="4">
    <source>
        <dbReference type="PROSITE-ProRule" id="PRU00175"/>
    </source>
</evidence>
<evidence type="ECO:0000256" key="1">
    <source>
        <dbReference type="ARBA" id="ARBA00022723"/>
    </source>
</evidence>
<keyword evidence="1" id="KW-0479">Metal-binding</keyword>
<feature type="domain" description="RING-type" evidence="7">
    <location>
        <begin position="5"/>
        <end position="49"/>
    </location>
</feature>
<dbReference type="SUPFAM" id="SSF57850">
    <property type="entry name" value="RING/U-box"/>
    <property type="match status" value="1"/>
</dbReference>
<accession>A0A8H7XSI4</accession>
<evidence type="ECO:0000256" key="5">
    <source>
        <dbReference type="SAM" id="Coils"/>
    </source>
</evidence>
<evidence type="ECO:0000256" key="2">
    <source>
        <dbReference type="ARBA" id="ARBA00022771"/>
    </source>
</evidence>
<name>A0A8H7XSI4_PSICU</name>
<dbReference type="PANTHER" id="PTHR25462">
    <property type="entry name" value="BONUS, ISOFORM C-RELATED"/>
    <property type="match status" value="1"/>
</dbReference>
<sequence length="349" mass="38435">MPLQCSICLFVFREPVSLPCGHIYCKICLTAHVNVPTNKGMTSTCPECRKPFHLTVPDVTYLPEKYRPFIAHAIRRVYIDTAPTEAEADVALLTEKVAELSRQVVKLQGKLTRKAEIEAMLVRECESLSEDVTEHRDALKAEHERATEYVGKLQQLKEELKYQKERSKKKHLDMTSGLAVLQEQKQNYRDALNESLKENAQLTKKLTRSEEEKARMEVELRELREAVTAAGLTDRAKSSSSAPKTASHSPKAGPSRNRVRASASASVPSSDNESISDTDDIAHLIAAFTPIRARTSASASGSGSSSGSGSGSGLRLIKPLPKRLRVTRAREDDSAVLSASAKRARVLRG</sequence>
<dbReference type="EMBL" id="JAFIQS010000008">
    <property type="protein sequence ID" value="KAG5166222.1"/>
    <property type="molecule type" value="Genomic_DNA"/>
</dbReference>
<dbReference type="InterPro" id="IPR013083">
    <property type="entry name" value="Znf_RING/FYVE/PHD"/>
</dbReference>
<dbReference type="InterPro" id="IPR017907">
    <property type="entry name" value="Znf_RING_CS"/>
</dbReference>
<organism evidence="8">
    <name type="scientific">Psilocybe cubensis</name>
    <name type="common">Psychedelic mushroom</name>
    <name type="synonym">Stropharia cubensis</name>
    <dbReference type="NCBI Taxonomy" id="181762"/>
    <lineage>
        <taxon>Eukaryota</taxon>
        <taxon>Fungi</taxon>
        <taxon>Dikarya</taxon>
        <taxon>Basidiomycota</taxon>
        <taxon>Agaricomycotina</taxon>
        <taxon>Agaricomycetes</taxon>
        <taxon>Agaricomycetidae</taxon>
        <taxon>Agaricales</taxon>
        <taxon>Agaricineae</taxon>
        <taxon>Strophariaceae</taxon>
        <taxon>Psilocybe</taxon>
    </lineage>
</organism>
<feature type="coiled-coil region" evidence="5">
    <location>
        <begin position="139"/>
        <end position="226"/>
    </location>
</feature>
<dbReference type="PROSITE" id="PS00518">
    <property type="entry name" value="ZF_RING_1"/>
    <property type="match status" value="1"/>
</dbReference>
<feature type="region of interest" description="Disordered" evidence="6">
    <location>
        <begin position="293"/>
        <end position="319"/>
    </location>
</feature>
<dbReference type="Gene3D" id="3.30.40.10">
    <property type="entry name" value="Zinc/RING finger domain, C3HC4 (zinc finger)"/>
    <property type="match status" value="1"/>
</dbReference>
<dbReference type="InterPro" id="IPR027370">
    <property type="entry name" value="Znf-RING_euk"/>
</dbReference>
<dbReference type="GO" id="GO:0005654">
    <property type="term" value="C:nucleoplasm"/>
    <property type="evidence" value="ECO:0007669"/>
    <property type="project" value="TreeGrafter"/>
</dbReference>
<dbReference type="InterPro" id="IPR001841">
    <property type="entry name" value="Znf_RING"/>
</dbReference>
<dbReference type="AlphaFoldDB" id="A0A8H7XSI4"/>
<keyword evidence="3" id="KW-0862">Zinc</keyword>
<keyword evidence="2 4" id="KW-0863">Zinc-finger</keyword>
<feature type="compositionally biased region" description="Low complexity" evidence="6">
    <location>
        <begin position="238"/>
        <end position="270"/>
    </location>
</feature>
<evidence type="ECO:0000259" key="7">
    <source>
        <dbReference type="PROSITE" id="PS50089"/>
    </source>
</evidence>
<dbReference type="Pfam" id="PF13445">
    <property type="entry name" value="zf-RING_UBOX"/>
    <property type="match status" value="1"/>
</dbReference>
<dbReference type="InterPro" id="IPR047153">
    <property type="entry name" value="TRIM45/56/19-like"/>
</dbReference>
<reference evidence="8" key="1">
    <citation type="submission" date="2021-02" db="EMBL/GenBank/DDBJ databases">
        <title>Psilocybe cubensis genome.</title>
        <authorList>
            <person name="Mckernan K.J."/>
            <person name="Crawford S."/>
            <person name="Trippe A."/>
            <person name="Kane L.T."/>
            <person name="Mclaughlin S."/>
        </authorList>
    </citation>
    <scope>NUCLEOTIDE SEQUENCE [LARGE SCALE GENOMIC DNA]</scope>
    <source>
        <strain evidence="8">MGC-MH-2018</strain>
    </source>
</reference>